<protein>
    <submittedName>
        <fullName evidence="1">Uncharacterized protein</fullName>
    </submittedName>
</protein>
<dbReference type="EMBL" id="MN740892">
    <property type="protein sequence ID" value="QHU16908.1"/>
    <property type="molecule type" value="Genomic_DNA"/>
</dbReference>
<name>A0A6C0KKR1_9ZZZZ</name>
<proteinExistence type="predicted"/>
<evidence type="ECO:0000313" key="1">
    <source>
        <dbReference type="EMBL" id="QHU16908.1"/>
    </source>
</evidence>
<organism evidence="1">
    <name type="scientific">viral metagenome</name>
    <dbReference type="NCBI Taxonomy" id="1070528"/>
    <lineage>
        <taxon>unclassified sequences</taxon>
        <taxon>metagenomes</taxon>
        <taxon>organismal metagenomes</taxon>
    </lineage>
</organism>
<sequence>MNTRSQTKIQRELLEPKIDFYEASQEWRANKISRKNGCFIYSCCFTLENGDFCSRIPKNKSCYCSIHLKTAKNNL</sequence>
<dbReference type="AlphaFoldDB" id="A0A6C0KKR1"/>
<accession>A0A6C0KKR1</accession>
<reference evidence="1" key="1">
    <citation type="journal article" date="2020" name="Nature">
        <title>Giant virus diversity and host interactions through global metagenomics.</title>
        <authorList>
            <person name="Schulz F."/>
            <person name="Roux S."/>
            <person name="Paez-Espino D."/>
            <person name="Jungbluth S."/>
            <person name="Walsh D.A."/>
            <person name="Denef V.J."/>
            <person name="McMahon K.D."/>
            <person name="Konstantinidis K.T."/>
            <person name="Eloe-Fadrosh E.A."/>
            <person name="Kyrpides N.C."/>
            <person name="Woyke T."/>
        </authorList>
    </citation>
    <scope>NUCLEOTIDE SEQUENCE</scope>
    <source>
        <strain evidence="1">GVMAG-S-3300012000-53</strain>
    </source>
</reference>